<evidence type="ECO:0000313" key="2">
    <source>
        <dbReference type="EMBL" id="KAK4045574.1"/>
    </source>
</evidence>
<proteinExistence type="predicted"/>
<organism evidence="2 3">
    <name type="scientific">Daphnia magna</name>
    <dbReference type="NCBI Taxonomy" id="35525"/>
    <lineage>
        <taxon>Eukaryota</taxon>
        <taxon>Metazoa</taxon>
        <taxon>Ecdysozoa</taxon>
        <taxon>Arthropoda</taxon>
        <taxon>Crustacea</taxon>
        <taxon>Branchiopoda</taxon>
        <taxon>Diplostraca</taxon>
        <taxon>Cladocera</taxon>
        <taxon>Anomopoda</taxon>
        <taxon>Daphniidae</taxon>
        <taxon>Daphnia</taxon>
    </lineage>
</organism>
<feature type="compositionally biased region" description="Basic and acidic residues" evidence="1">
    <location>
        <begin position="8"/>
        <end position="22"/>
    </location>
</feature>
<comment type="caution">
    <text evidence="2">The sequence shown here is derived from an EMBL/GenBank/DDBJ whole genome shotgun (WGS) entry which is preliminary data.</text>
</comment>
<evidence type="ECO:0000256" key="1">
    <source>
        <dbReference type="SAM" id="MobiDB-lite"/>
    </source>
</evidence>
<protein>
    <submittedName>
        <fullName evidence="2">Uncharacterized protein</fullName>
    </submittedName>
</protein>
<gene>
    <name evidence="2" type="ORF">OUZ56_033220</name>
</gene>
<feature type="region of interest" description="Disordered" evidence="1">
    <location>
        <begin position="1"/>
        <end position="37"/>
    </location>
</feature>
<accession>A0ABR0BAG0</accession>
<dbReference type="EMBL" id="JAOYFB010000045">
    <property type="protein sequence ID" value="KAK4045574.1"/>
    <property type="molecule type" value="Genomic_DNA"/>
</dbReference>
<sequence>MPINLSWRGDEILARGKNGREKQRGKKGGTEVPTTEASGAGEKYFANNQSYMFPVILKSSDKSDRVLFAKENLNVRSEVWLEAIACDELNLWLPKQKWMHN</sequence>
<reference evidence="2 3" key="1">
    <citation type="journal article" date="2023" name="Nucleic Acids Res.">
        <title>The hologenome of Daphnia magna reveals possible DNA methylation and microbiome-mediated evolution of the host genome.</title>
        <authorList>
            <person name="Chaturvedi A."/>
            <person name="Li X."/>
            <person name="Dhandapani V."/>
            <person name="Marshall H."/>
            <person name="Kissane S."/>
            <person name="Cuenca-Cambronero M."/>
            <person name="Asole G."/>
            <person name="Calvet F."/>
            <person name="Ruiz-Romero M."/>
            <person name="Marangio P."/>
            <person name="Guigo R."/>
            <person name="Rago D."/>
            <person name="Mirbahai L."/>
            <person name="Eastwood N."/>
            <person name="Colbourne J.K."/>
            <person name="Zhou J."/>
            <person name="Mallon E."/>
            <person name="Orsini L."/>
        </authorList>
    </citation>
    <scope>NUCLEOTIDE SEQUENCE [LARGE SCALE GENOMIC DNA]</scope>
    <source>
        <strain evidence="2">LRV0_1</strain>
    </source>
</reference>
<evidence type="ECO:0000313" key="3">
    <source>
        <dbReference type="Proteomes" id="UP001234178"/>
    </source>
</evidence>
<name>A0ABR0BAG0_9CRUS</name>
<keyword evidence="3" id="KW-1185">Reference proteome</keyword>
<dbReference type="Proteomes" id="UP001234178">
    <property type="component" value="Unassembled WGS sequence"/>
</dbReference>